<evidence type="ECO:0000259" key="8">
    <source>
        <dbReference type="PROSITE" id="PS50893"/>
    </source>
</evidence>
<accession>A0A1D2QPW9</accession>
<evidence type="ECO:0000313" key="10">
    <source>
        <dbReference type="EMBL" id="ODS23638.1"/>
    </source>
</evidence>
<dbReference type="SUPFAM" id="SSF90123">
    <property type="entry name" value="ABC transporter transmembrane region"/>
    <property type="match status" value="1"/>
</dbReference>
<dbReference type="PROSITE" id="PS50893">
    <property type="entry name" value="ABC_TRANSPORTER_2"/>
    <property type="match status" value="1"/>
</dbReference>
<protein>
    <recommendedName>
        <fullName evidence="12">ABC transporter</fullName>
    </recommendedName>
</protein>
<dbReference type="Proteomes" id="UP000242502">
    <property type="component" value="Unassembled WGS sequence"/>
</dbReference>
<dbReference type="GO" id="GO:0005524">
    <property type="term" value="F:ATP binding"/>
    <property type="evidence" value="ECO:0007669"/>
    <property type="project" value="UniProtKB-KW"/>
</dbReference>
<evidence type="ECO:0000256" key="6">
    <source>
        <dbReference type="ARBA" id="ARBA00023136"/>
    </source>
</evidence>
<keyword evidence="5 7" id="KW-1133">Transmembrane helix</keyword>
<feature type="transmembrane region" description="Helical" evidence="7">
    <location>
        <begin position="44"/>
        <end position="66"/>
    </location>
</feature>
<comment type="caution">
    <text evidence="10">The sequence shown here is derived from an EMBL/GenBank/DDBJ whole genome shotgun (WGS) entry which is preliminary data.</text>
</comment>
<dbReference type="InterPro" id="IPR027417">
    <property type="entry name" value="P-loop_NTPase"/>
</dbReference>
<comment type="subcellular location">
    <subcellularLocation>
        <location evidence="1">Cell membrane</location>
        <topology evidence="1">Multi-pass membrane protein</topology>
    </subcellularLocation>
</comment>
<reference evidence="10 11" key="1">
    <citation type="journal article" date="2016" name="Appl. Environ. Microbiol.">
        <title>Lack of Overt Genome Reduction in the Bryostatin-Producing Bryozoan Symbiont "Candidatus Endobugula sertula".</title>
        <authorList>
            <person name="Miller I.J."/>
            <person name="Vanee N."/>
            <person name="Fong S.S."/>
            <person name="Lim-Fong G.E."/>
            <person name="Kwan J.C."/>
        </authorList>
    </citation>
    <scope>NUCLEOTIDE SEQUENCE [LARGE SCALE GENOMIC DNA]</scope>
    <source>
        <strain evidence="10">AB1-4</strain>
    </source>
</reference>
<dbReference type="InterPro" id="IPR003593">
    <property type="entry name" value="AAA+_ATPase"/>
</dbReference>
<dbReference type="AlphaFoldDB" id="A0A1D2QPW9"/>
<dbReference type="Pfam" id="PF00005">
    <property type="entry name" value="ABC_tran"/>
    <property type="match status" value="1"/>
</dbReference>
<dbReference type="InterPro" id="IPR036640">
    <property type="entry name" value="ABC1_TM_sf"/>
</dbReference>
<dbReference type="Gene3D" id="1.20.1560.10">
    <property type="entry name" value="ABC transporter type 1, transmembrane domain"/>
    <property type="match status" value="1"/>
</dbReference>
<keyword evidence="3" id="KW-0547">Nucleotide-binding</keyword>
<dbReference type="PANTHER" id="PTHR43394">
    <property type="entry name" value="ATP-DEPENDENT PERMEASE MDL1, MITOCHONDRIAL"/>
    <property type="match status" value="1"/>
</dbReference>
<dbReference type="InterPro" id="IPR039421">
    <property type="entry name" value="Type_1_exporter"/>
</dbReference>
<dbReference type="Pfam" id="PF00664">
    <property type="entry name" value="ABC_membrane"/>
    <property type="match status" value="1"/>
</dbReference>
<feature type="domain" description="ABC transmembrane type-1" evidence="9">
    <location>
        <begin position="44"/>
        <end position="323"/>
    </location>
</feature>
<name>A0A1D2QPW9_9GAMM</name>
<dbReference type="EMBL" id="MDLC01000024">
    <property type="protein sequence ID" value="ODS23638.1"/>
    <property type="molecule type" value="Genomic_DNA"/>
</dbReference>
<dbReference type="InterPro" id="IPR003439">
    <property type="entry name" value="ABC_transporter-like_ATP-bd"/>
</dbReference>
<evidence type="ECO:0008006" key="12">
    <source>
        <dbReference type="Google" id="ProtNLM"/>
    </source>
</evidence>
<dbReference type="SMART" id="SM00382">
    <property type="entry name" value="AAA"/>
    <property type="match status" value="1"/>
</dbReference>
<sequence length="590" mass="65789">MLVKTPVFSYRKCFAQLCDLLSPSFGDEAIRNPQLSFSNKRSTLIGVSLISNLLSLALPIMTLQVYDRILVNESKGTLQILIAGVVIAVMLESVLRLCRSYVINWAGAVSEHTLLCNTMRHMLGAELSSIEGQTISEQLQRINSISKIREFTSGQALITLIDLPFVILFLILIAYLAGLLVFVPIILLLLFGVVAWYLGIQLKNALVQQEAATESRMGFVIESLNGIHTLKSMGLERLFQRHYEQLQYNSSLSSYQVAKQSNIAANCGALFTQAMMISIVFIGAPMTMNGELTMGTLIACVLLSGRIMSPVQKALSIWTRFQDFQLSKKEIQSTFLLPSLKRVNEDELGEKDGQLNIKNMSFSYGEYESILFDDISLNLHRGESISISGDHSCGKMTLLKLISGLYSPTSGDILVNNAPATSYPARELIQHVGYMAMEGTIFKGTIMQNLTAFDEISMKKVNEIIDLLGIQGDISRLPEGFDTKLEGGTADPIPPGLKQRIAIARVLASKPRILLFDNADRALDQYGYNQLYRLLARLKGKVTMILVSDDRNILRLAQKEYVLEDGHLVERRFSDRSKQHDVLPYQELRL</sequence>
<evidence type="ECO:0000256" key="5">
    <source>
        <dbReference type="ARBA" id="ARBA00022989"/>
    </source>
</evidence>
<dbReference type="STRING" id="62101.AB835_07960"/>
<dbReference type="InterPro" id="IPR011527">
    <property type="entry name" value="ABC1_TM_dom"/>
</dbReference>
<feature type="transmembrane region" description="Helical" evidence="7">
    <location>
        <begin position="156"/>
        <end position="175"/>
    </location>
</feature>
<evidence type="ECO:0000256" key="3">
    <source>
        <dbReference type="ARBA" id="ARBA00022741"/>
    </source>
</evidence>
<keyword evidence="4" id="KW-0067">ATP-binding</keyword>
<feature type="transmembrane region" description="Helical" evidence="7">
    <location>
        <begin position="78"/>
        <end position="95"/>
    </location>
</feature>
<evidence type="ECO:0000256" key="2">
    <source>
        <dbReference type="ARBA" id="ARBA00022692"/>
    </source>
</evidence>
<evidence type="ECO:0000259" key="9">
    <source>
        <dbReference type="PROSITE" id="PS50929"/>
    </source>
</evidence>
<dbReference type="GO" id="GO:0015421">
    <property type="term" value="F:ABC-type oligopeptide transporter activity"/>
    <property type="evidence" value="ECO:0007669"/>
    <property type="project" value="TreeGrafter"/>
</dbReference>
<keyword evidence="2 7" id="KW-0812">Transmembrane</keyword>
<dbReference type="GO" id="GO:0016887">
    <property type="term" value="F:ATP hydrolysis activity"/>
    <property type="evidence" value="ECO:0007669"/>
    <property type="project" value="InterPro"/>
</dbReference>
<gene>
    <name evidence="10" type="ORF">AB835_07960</name>
</gene>
<keyword evidence="6 7" id="KW-0472">Membrane</keyword>
<dbReference type="PANTHER" id="PTHR43394:SF1">
    <property type="entry name" value="ATP-BINDING CASSETTE SUB-FAMILY B MEMBER 10, MITOCHONDRIAL"/>
    <property type="match status" value="1"/>
</dbReference>
<proteinExistence type="predicted"/>
<dbReference type="Gene3D" id="3.40.50.300">
    <property type="entry name" value="P-loop containing nucleotide triphosphate hydrolases"/>
    <property type="match status" value="1"/>
</dbReference>
<organism evidence="10 11">
    <name type="scientific">Candidatus Endobugula sertula</name>
    <name type="common">Bugula neritina bacterial symbiont</name>
    <dbReference type="NCBI Taxonomy" id="62101"/>
    <lineage>
        <taxon>Bacteria</taxon>
        <taxon>Pseudomonadati</taxon>
        <taxon>Pseudomonadota</taxon>
        <taxon>Gammaproteobacteria</taxon>
        <taxon>Cellvibrionales</taxon>
        <taxon>Cellvibrionaceae</taxon>
        <taxon>Candidatus Endobugula</taxon>
    </lineage>
</organism>
<feature type="transmembrane region" description="Helical" evidence="7">
    <location>
        <begin position="263"/>
        <end position="286"/>
    </location>
</feature>
<feature type="domain" description="ABC transporter" evidence="8">
    <location>
        <begin position="355"/>
        <end position="590"/>
    </location>
</feature>
<feature type="transmembrane region" description="Helical" evidence="7">
    <location>
        <begin position="181"/>
        <end position="200"/>
    </location>
</feature>
<dbReference type="SUPFAM" id="SSF52540">
    <property type="entry name" value="P-loop containing nucleoside triphosphate hydrolases"/>
    <property type="match status" value="1"/>
</dbReference>
<dbReference type="PROSITE" id="PS50929">
    <property type="entry name" value="ABC_TM1F"/>
    <property type="match status" value="1"/>
</dbReference>
<evidence type="ECO:0000313" key="11">
    <source>
        <dbReference type="Proteomes" id="UP000242502"/>
    </source>
</evidence>
<evidence type="ECO:0000256" key="4">
    <source>
        <dbReference type="ARBA" id="ARBA00022840"/>
    </source>
</evidence>
<evidence type="ECO:0000256" key="7">
    <source>
        <dbReference type="SAM" id="Phobius"/>
    </source>
</evidence>
<dbReference type="GO" id="GO:0005886">
    <property type="term" value="C:plasma membrane"/>
    <property type="evidence" value="ECO:0007669"/>
    <property type="project" value="UniProtKB-SubCell"/>
</dbReference>
<dbReference type="CDD" id="cd18566">
    <property type="entry name" value="ABC_6TM_PrtD_LapB_HlyB_like"/>
    <property type="match status" value="1"/>
</dbReference>
<evidence type="ECO:0000256" key="1">
    <source>
        <dbReference type="ARBA" id="ARBA00004651"/>
    </source>
</evidence>